<dbReference type="InterPro" id="IPR030386">
    <property type="entry name" value="G_GB1_RHD3_dom"/>
</dbReference>
<reference evidence="7 8" key="1">
    <citation type="submission" date="2023-04" db="EMBL/GenBank/DDBJ databases">
        <title>Genome of Basidiobolus ranarum AG-B5.</title>
        <authorList>
            <person name="Stajich J.E."/>
            <person name="Carter-House D."/>
            <person name="Gryganskyi A."/>
        </authorList>
    </citation>
    <scope>NUCLEOTIDE SEQUENCE [LARGE SCALE GENOMIC DNA]</scope>
    <source>
        <strain evidence="7 8">AG-B5</strain>
    </source>
</reference>
<evidence type="ECO:0000313" key="8">
    <source>
        <dbReference type="Proteomes" id="UP001479436"/>
    </source>
</evidence>
<dbReference type="PANTHER" id="PTHR10751">
    <property type="entry name" value="GUANYLATE BINDING PROTEIN"/>
    <property type="match status" value="1"/>
</dbReference>
<keyword evidence="8" id="KW-1185">Reference proteome</keyword>
<dbReference type="InterPro" id="IPR015894">
    <property type="entry name" value="Guanylate-bd_N"/>
</dbReference>
<organism evidence="7 8">
    <name type="scientific">Basidiobolus ranarum</name>
    <dbReference type="NCBI Taxonomy" id="34480"/>
    <lineage>
        <taxon>Eukaryota</taxon>
        <taxon>Fungi</taxon>
        <taxon>Fungi incertae sedis</taxon>
        <taxon>Zoopagomycota</taxon>
        <taxon>Entomophthoromycotina</taxon>
        <taxon>Basidiobolomycetes</taxon>
        <taxon>Basidiobolales</taxon>
        <taxon>Basidiobolaceae</taxon>
        <taxon>Basidiobolus</taxon>
    </lineage>
</organism>
<keyword evidence="3" id="KW-0342">GTP-binding</keyword>
<dbReference type="SUPFAM" id="SSF48340">
    <property type="entry name" value="Interferon-induced guanylate-binding protein 1 (GBP1), C-terminal domain"/>
    <property type="match status" value="1"/>
</dbReference>
<comment type="caution">
    <text evidence="7">The sequence shown here is derived from an EMBL/GenBank/DDBJ whole genome shotgun (WGS) entry which is preliminary data.</text>
</comment>
<comment type="similarity">
    <text evidence="4">Belongs to the TRAFAC class dynamin-like GTPase superfamily. GB1/RHD3 GTPase family.</text>
</comment>
<gene>
    <name evidence="7" type="ORF">K7432_010564</name>
</gene>
<evidence type="ECO:0000256" key="1">
    <source>
        <dbReference type="ARBA" id="ARBA00022741"/>
    </source>
</evidence>
<dbReference type="Gene3D" id="3.40.50.300">
    <property type="entry name" value="P-loop containing nucleotide triphosphate hydrolases"/>
    <property type="match status" value="1"/>
</dbReference>
<evidence type="ECO:0000259" key="6">
    <source>
        <dbReference type="PROSITE" id="PS51715"/>
    </source>
</evidence>
<evidence type="ECO:0000313" key="7">
    <source>
        <dbReference type="EMBL" id="KAK9763085.1"/>
    </source>
</evidence>
<feature type="compositionally biased region" description="Polar residues" evidence="5">
    <location>
        <begin position="1"/>
        <end position="11"/>
    </location>
</feature>
<dbReference type="SUPFAM" id="SSF52540">
    <property type="entry name" value="P-loop containing nucleoside triphosphate hydrolases"/>
    <property type="match status" value="1"/>
</dbReference>
<feature type="region of interest" description="Disordered" evidence="5">
    <location>
        <begin position="652"/>
        <end position="673"/>
    </location>
</feature>
<feature type="region of interest" description="Disordered" evidence="5">
    <location>
        <begin position="1"/>
        <end position="24"/>
    </location>
</feature>
<sequence length="723" mass="83143">MLSSSDSTSPTARPGKPIQLFRKKEGGNRNDTIEIIPEALRILENIRGPIAVMSVVGTMRQGKSYLLSRIVGRQKAFELGPTTNPQTFGIWTWDTPYTVNIGGQKVTLILLDTEDTLEHLSLIQANLQPRSRSAPGNRGMVFPLNILEKLKTWLIYVGVNFRDTKIFLISLLLSSLFVYNTRGVIDRSAIQKLRIMLDLNELIQSGSDTSKISNSQNNSATLSEYLPQFLWVIRDFTLKFPEGITTAKEYMIQSLTTELNTGAPKNLSSRKRAELEESDEIKSMIVSSFSNIDCHTMPFPISNPEAVGFPDIPSAMQALDTIPYEKLSKQFLQSMEEFNGKAFSMLPLKRFKDGSLMNGYSFSQLLQVYTDQINNSACVRILDAYQSVVNSVTNKSLESAVAMYRMRMHQLLDVHGQKPISDEILAAIHAQCFDQALETLHNNILGTKEQVEDAHKRFKEQIVTEDTNQLVTRKCIFGEFYWKNSDMITQENFSLIERLWTELIVSRMTGSTEKVFATHQQYVQAIEDFKSQYYLHCIPGRQASEIFINYSKRIEENKYHMNAWLKQKGLFEASLSRLQEEKLKAQKEASDLQAQNVKLYESMERIENEQQSFISRLEKRLKQMDKEANELRQEQKSQIKSQRKALQRIKNQELAEAKSTQETRLERQNELRLNEHRKNQEELYVRQQQLDVHREQRKSVLQIVKNGAAKLGSKIVKFFIRSK</sequence>
<evidence type="ECO:0000256" key="2">
    <source>
        <dbReference type="ARBA" id="ARBA00022801"/>
    </source>
</evidence>
<protein>
    <recommendedName>
        <fullName evidence="6">GB1/RHD3-type G domain-containing protein</fullName>
    </recommendedName>
</protein>
<dbReference type="InterPro" id="IPR027417">
    <property type="entry name" value="P-loop_NTPase"/>
</dbReference>
<evidence type="ECO:0000256" key="5">
    <source>
        <dbReference type="SAM" id="MobiDB-lite"/>
    </source>
</evidence>
<dbReference type="Pfam" id="PF02263">
    <property type="entry name" value="GBP"/>
    <property type="match status" value="2"/>
</dbReference>
<feature type="domain" description="GB1/RHD3-type G" evidence="6">
    <location>
        <begin position="47"/>
        <end position="378"/>
    </location>
</feature>
<dbReference type="PROSITE" id="PS51715">
    <property type="entry name" value="G_GB1_RHD3"/>
    <property type="match status" value="1"/>
</dbReference>
<dbReference type="EMBL" id="JASJQH010000736">
    <property type="protein sequence ID" value="KAK9763085.1"/>
    <property type="molecule type" value="Genomic_DNA"/>
</dbReference>
<dbReference type="Gene3D" id="1.20.1000.10">
    <property type="entry name" value="Guanylate-binding protein, C-terminal domain"/>
    <property type="match status" value="1"/>
</dbReference>
<dbReference type="Proteomes" id="UP001479436">
    <property type="component" value="Unassembled WGS sequence"/>
</dbReference>
<name>A0ABR2WNI0_9FUNG</name>
<evidence type="ECO:0000256" key="4">
    <source>
        <dbReference type="PROSITE-ProRule" id="PRU01052"/>
    </source>
</evidence>
<dbReference type="Pfam" id="PF02841">
    <property type="entry name" value="GBP_C"/>
    <property type="match status" value="1"/>
</dbReference>
<accession>A0ABR2WNI0</accession>
<dbReference type="InterPro" id="IPR036543">
    <property type="entry name" value="Guanylate-bd_C_sf"/>
</dbReference>
<keyword evidence="2" id="KW-0378">Hydrolase</keyword>
<keyword evidence="1" id="KW-0547">Nucleotide-binding</keyword>
<evidence type="ECO:0000256" key="3">
    <source>
        <dbReference type="ARBA" id="ARBA00023134"/>
    </source>
</evidence>
<proteinExistence type="inferred from homology"/>
<dbReference type="InterPro" id="IPR003191">
    <property type="entry name" value="Guanylate-bd/ATL_C"/>
</dbReference>